<sequence>MTRRRRRRRRGLRPGDRAPAAGGPGSCCRGTGLLLPGDRAPAAGGRGSCCRGTGLRVAAVCTAAVDF</sequence>
<keyword evidence="3" id="KW-1185">Reference proteome</keyword>
<proteinExistence type="predicted"/>
<comment type="caution">
    <text evidence="2">The sequence shown here is derived from an EMBL/GenBank/DDBJ whole genome shotgun (WGS) entry which is preliminary data.</text>
</comment>
<dbReference type="EMBL" id="SRLO01007072">
    <property type="protein sequence ID" value="TNN28286.1"/>
    <property type="molecule type" value="Genomic_DNA"/>
</dbReference>
<evidence type="ECO:0000313" key="2">
    <source>
        <dbReference type="EMBL" id="TNN28286.1"/>
    </source>
</evidence>
<gene>
    <name evidence="2" type="ORF">EYF80_061565</name>
</gene>
<evidence type="ECO:0000256" key="1">
    <source>
        <dbReference type="SAM" id="MobiDB-lite"/>
    </source>
</evidence>
<accession>A0A4Z2EHK2</accession>
<evidence type="ECO:0000313" key="3">
    <source>
        <dbReference type="Proteomes" id="UP000314294"/>
    </source>
</evidence>
<dbReference type="AlphaFoldDB" id="A0A4Z2EHK2"/>
<feature type="region of interest" description="Disordered" evidence="1">
    <location>
        <begin position="1"/>
        <end position="25"/>
    </location>
</feature>
<organism evidence="2 3">
    <name type="scientific">Liparis tanakae</name>
    <name type="common">Tanaka's snailfish</name>
    <dbReference type="NCBI Taxonomy" id="230148"/>
    <lineage>
        <taxon>Eukaryota</taxon>
        <taxon>Metazoa</taxon>
        <taxon>Chordata</taxon>
        <taxon>Craniata</taxon>
        <taxon>Vertebrata</taxon>
        <taxon>Euteleostomi</taxon>
        <taxon>Actinopterygii</taxon>
        <taxon>Neopterygii</taxon>
        <taxon>Teleostei</taxon>
        <taxon>Neoteleostei</taxon>
        <taxon>Acanthomorphata</taxon>
        <taxon>Eupercaria</taxon>
        <taxon>Perciformes</taxon>
        <taxon>Cottioidei</taxon>
        <taxon>Cottales</taxon>
        <taxon>Liparidae</taxon>
        <taxon>Liparis</taxon>
    </lineage>
</organism>
<dbReference type="Proteomes" id="UP000314294">
    <property type="component" value="Unassembled WGS sequence"/>
</dbReference>
<protein>
    <submittedName>
        <fullName evidence="2">Uncharacterized protein</fullName>
    </submittedName>
</protein>
<feature type="compositionally biased region" description="Basic residues" evidence="1">
    <location>
        <begin position="1"/>
        <end position="12"/>
    </location>
</feature>
<name>A0A4Z2EHK2_9TELE</name>
<reference evidence="2 3" key="1">
    <citation type="submission" date="2019-03" db="EMBL/GenBank/DDBJ databases">
        <title>First draft genome of Liparis tanakae, snailfish: a comprehensive survey of snailfish specific genes.</title>
        <authorList>
            <person name="Kim W."/>
            <person name="Song I."/>
            <person name="Jeong J.-H."/>
            <person name="Kim D."/>
            <person name="Kim S."/>
            <person name="Ryu S."/>
            <person name="Song J.Y."/>
            <person name="Lee S.K."/>
        </authorList>
    </citation>
    <scope>NUCLEOTIDE SEQUENCE [LARGE SCALE GENOMIC DNA]</scope>
    <source>
        <tissue evidence="2">Muscle</tissue>
    </source>
</reference>